<keyword evidence="1" id="KW-0812">Transmembrane</keyword>
<sequence length="60" mass="6110">MLGDGVASSGVAMSVVGWGDMTLCRAVRDEVTMYIEVLGGVALSFVAMLAVVVGDEDGVC</sequence>
<evidence type="ECO:0000256" key="1">
    <source>
        <dbReference type="SAM" id="Phobius"/>
    </source>
</evidence>
<keyword evidence="1" id="KW-1133">Transmembrane helix</keyword>
<keyword evidence="3" id="KW-1185">Reference proteome</keyword>
<comment type="caution">
    <text evidence="2">The sequence shown here is derived from an EMBL/GenBank/DDBJ whole genome shotgun (WGS) entry which is preliminary data.</text>
</comment>
<name>A0A5B7E8C9_PORTR</name>
<dbReference type="Proteomes" id="UP000324222">
    <property type="component" value="Unassembled WGS sequence"/>
</dbReference>
<accession>A0A5B7E8C9</accession>
<proteinExistence type="predicted"/>
<evidence type="ECO:0000313" key="3">
    <source>
        <dbReference type="Proteomes" id="UP000324222"/>
    </source>
</evidence>
<protein>
    <submittedName>
        <fullName evidence="2">Uncharacterized protein</fullName>
    </submittedName>
</protein>
<feature type="transmembrane region" description="Helical" evidence="1">
    <location>
        <begin position="31"/>
        <end position="53"/>
    </location>
</feature>
<dbReference type="EMBL" id="VSRR010002100">
    <property type="protein sequence ID" value="MPC29607.1"/>
    <property type="molecule type" value="Genomic_DNA"/>
</dbReference>
<dbReference type="AlphaFoldDB" id="A0A5B7E8C9"/>
<evidence type="ECO:0000313" key="2">
    <source>
        <dbReference type="EMBL" id="MPC29607.1"/>
    </source>
</evidence>
<gene>
    <name evidence="2" type="ORF">E2C01_022847</name>
</gene>
<organism evidence="2 3">
    <name type="scientific">Portunus trituberculatus</name>
    <name type="common">Swimming crab</name>
    <name type="synonym">Neptunus trituberculatus</name>
    <dbReference type="NCBI Taxonomy" id="210409"/>
    <lineage>
        <taxon>Eukaryota</taxon>
        <taxon>Metazoa</taxon>
        <taxon>Ecdysozoa</taxon>
        <taxon>Arthropoda</taxon>
        <taxon>Crustacea</taxon>
        <taxon>Multicrustacea</taxon>
        <taxon>Malacostraca</taxon>
        <taxon>Eumalacostraca</taxon>
        <taxon>Eucarida</taxon>
        <taxon>Decapoda</taxon>
        <taxon>Pleocyemata</taxon>
        <taxon>Brachyura</taxon>
        <taxon>Eubrachyura</taxon>
        <taxon>Portunoidea</taxon>
        <taxon>Portunidae</taxon>
        <taxon>Portuninae</taxon>
        <taxon>Portunus</taxon>
    </lineage>
</organism>
<reference evidence="2 3" key="1">
    <citation type="submission" date="2019-05" db="EMBL/GenBank/DDBJ databases">
        <title>Another draft genome of Portunus trituberculatus and its Hox gene families provides insights of decapod evolution.</title>
        <authorList>
            <person name="Jeong J.-H."/>
            <person name="Song I."/>
            <person name="Kim S."/>
            <person name="Choi T."/>
            <person name="Kim D."/>
            <person name="Ryu S."/>
            <person name="Kim W."/>
        </authorList>
    </citation>
    <scope>NUCLEOTIDE SEQUENCE [LARGE SCALE GENOMIC DNA]</scope>
    <source>
        <tissue evidence="2">Muscle</tissue>
    </source>
</reference>
<keyword evidence="1" id="KW-0472">Membrane</keyword>